<feature type="region of interest" description="Disordered" evidence="1">
    <location>
        <begin position="317"/>
        <end position="338"/>
    </location>
</feature>
<feature type="region of interest" description="Disordered" evidence="1">
    <location>
        <begin position="352"/>
        <end position="383"/>
    </location>
</feature>
<accession>A0A8S9Q6M3</accession>
<evidence type="ECO:0000256" key="1">
    <source>
        <dbReference type="SAM" id="MobiDB-lite"/>
    </source>
</evidence>
<dbReference type="Proteomes" id="UP000712600">
    <property type="component" value="Unassembled WGS sequence"/>
</dbReference>
<name>A0A8S9Q6M3_BRACR</name>
<organism evidence="2 3">
    <name type="scientific">Brassica cretica</name>
    <name type="common">Mustard</name>
    <dbReference type="NCBI Taxonomy" id="69181"/>
    <lineage>
        <taxon>Eukaryota</taxon>
        <taxon>Viridiplantae</taxon>
        <taxon>Streptophyta</taxon>
        <taxon>Embryophyta</taxon>
        <taxon>Tracheophyta</taxon>
        <taxon>Spermatophyta</taxon>
        <taxon>Magnoliopsida</taxon>
        <taxon>eudicotyledons</taxon>
        <taxon>Gunneridae</taxon>
        <taxon>Pentapetalae</taxon>
        <taxon>rosids</taxon>
        <taxon>malvids</taxon>
        <taxon>Brassicales</taxon>
        <taxon>Brassicaceae</taxon>
        <taxon>Brassiceae</taxon>
        <taxon>Brassica</taxon>
    </lineage>
</organism>
<feature type="compositionally biased region" description="Basic and acidic residues" evidence="1">
    <location>
        <begin position="165"/>
        <end position="176"/>
    </location>
</feature>
<feature type="region of interest" description="Disordered" evidence="1">
    <location>
        <begin position="145"/>
        <end position="176"/>
    </location>
</feature>
<sequence>MHDPISLLAMMSSSFVEDKRLPHSYLLVVMKKLFVCGMKPKPSLRWSVEPDTPWIEHRFVWFMDTAQGSVLVYQLDQTEVFKSDHASPTVRVIPSDHSVHADHNFPLDRADQTVRTDPSNHPDHTARAVHHIDPRTSRLELRMEPRPRDGFDRPTSLLSQPIQHSKTDSQTRFNLGREESEDVHRFSLMALLVRPACSEGCPDVLASVPDPLMDFSHPYFTKVWKLNCLKTCLTPVHILVMKINRSRIIRLRWSVEPDTPWIEHRFVWFMDTAQGSVLVYQLDQTEVFKSDHASPTVRVIPSDHSVHADHNFPLDRADQTVRTDPSNHPDHTARAVHHIDPRTSRLELRMEPRPRDGFDRPTSLLSQPIQHSKTDSQTRFNLGREESEDVHRFSLMALLVRPACSEGCPDLQVKRLFLVGPVCHIRQQIEFCFLVGSVSHIRQQSSTLVVSLGHPQPFVSPFIPSVLLPHGSSPYLSLPVECSFLRAHQVVMMFGLQRKSSKQNSQPPFKYSSNNFDEFVSVRERLDIRCKDHIKTTKDVADPKRRLLQFDVQEISDNFEKGMMKALKEISKSHKKRQPHTIVELAVLQPEHPSSLVLSPQVFEEEPLDLPHQGPRLDTRISFDEDLDPIFDEEDEPGPVFHEEATNITSIARESHLCFDPDTTPAPLSSELQEHCEQSDLLNSHADMFVKISFLDVIRFGLEKFLKHSKGFDYFDRSLELELQQTDFCATKSFDSFAFKGIGFDLSSSGHALITDDFFPSSCALDNFLIKKMLEQKSLETETDFCDLDCCDSVLQPDLLSSETDKTLHFLRSILDNCVVLSLDDIMVYNTFFEIHLESLIVDSQSELKLVCSDVEHDMHVLKMNIIVAYLDKILVCNVYFDVHLDKLKCVLLVLGKDILIFDLNKYLSCTFDPGLLVFVLSIQERQVQPLRNESIDRAQQPEIWRSFVVQTGYLGDASDMDSVQNVYLNIQKVVCHESNFHGKPTHQGFTEA</sequence>
<dbReference type="EMBL" id="QGKX02001290">
    <property type="protein sequence ID" value="KAF3538249.1"/>
    <property type="molecule type" value="Genomic_DNA"/>
</dbReference>
<protein>
    <submittedName>
        <fullName evidence="2">Uncharacterized protein</fullName>
    </submittedName>
</protein>
<reference evidence="2" key="1">
    <citation type="submission" date="2019-12" db="EMBL/GenBank/DDBJ databases">
        <title>Genome sequencing and annotation of Brassica cretica.</title>
        <authorList>
            <person name="Studholme D.J."/>
            <person name="Sarris P."/>
        </authorList>
    </citation>
    <scope>NUCLEOTIDE SEQUENCE</scope>
    <source>
        <strain evidence="2">PFS-109/04</strain>
        <tissue evidence="2">Leaf</tissue>
    </source>
</reference>
<comment type="caution">
    <text evidence="2">The sequence shown here is derived from an EMBL/GenBank/DDBJ whole genome shotgun (WGS) entry which is preliminary data.</text>
</comment>
<proteinExistence type="predicted"/>
<evidence type="ECO:0000313" key="3">
    <source>
        <dbReference type="Proteomes" id="UP000712600"/>
    </source>
</evidence>
<gene>
    <name evidence="2" type="ORF">F2Q69_00022357</name>
</gene>
<feature type="compositionally biased region" description="Basic and acidic residues" evidence="1">
    <location>
        <begin position="372"/>
        <end position="383"/>
    </location>
</feature>
<evidence type="ECO:0000313" key="2">
    <source>
        <dbReference type="EMBL" id="KAF3538249.1"/>
    </source>
</evidence>
<dbReference type="AlphaFoldDB" id="A0A8S9Q6M3"/>